<feature type="compositionally biased region" description="Polar residues" evidence="5">
    <location>
        <begin position="126"/>
        <end position="135"/>
    </location>
</feature>
<dbReference type="Gene3D" id="3.30.1450.10">
    <property type="match status" value="1"/>
</dbReference>
<reference evidence="7 8" key="1">
    <citation type="submission" date="2019-03" db="EMBL/GenBank/DDBJ databases">
        <title>Genomic Encyclopedia of Type Strains, Phase IV (KMG-IV): sequencing the most valuable type-strain genomes for metagenomic binning, comparative biology and taxonomic classification.</title>
        <authorList>
            <person name="Goeker M."/>
        </authorList>
    </citation>
    <scope>NUCLEOTIDE SEQUENCE [LARGE SCALE GENOMIC DNA]</scope>
    <source>
        <strain evidence="7 8">DSM 23344</strain>
    </source>
</reference>
<evidence type="ECO:0000256" key="1">
    <source>
        <dbReference type="ARBA" id="ARBA00022729"/>
    </source>
</evidence>
<dbReference type="PANTHER" id="PTHR37482:SF1">
    <property type="entry name" value="OUTER MEMBRANE PROTEIN ASSEMBLY FACTOR BAME"/>
    <property type="match status" value="1"/>
</dbReference>
<dbReference type="GO" id="GO:0030674">
    <property type="term" value="F:protein-macromolecule adaptor activity"/>
    <property type="evidence" value="ECO:0007669"/>
    <property type="project" value="TreeGrafter"/>
</dbReference>
<organism evidence="7 8">
    <name type="scientific">Chromatocurvus halotolerans</name>
    <dbReference type="NCBI Taxonomy" id="1132028"/>
    <lineage>
        <taxon>Bacteria</taxon>
        <taxon>Pseudomonadati</taxon>
        <taxon>Pseudomonadota</taxon>
        <taxon>Gammaproteobacteria</taxon>
        <taxon>Cellvibrionales</taxon>
        <taxon>Halieaceae</taxon>
        <taxon>Chromatocurvus</taxon>
    </lineage>
</organism>
<feature type="region of interest" description="Disordered" evidence="5">
    <location>
        <begin position="104"/>
        <end position="135"/>
    </location>
</feature>
<comment type="caution">
    <text evidence="7">The sequence shown here is derived from an EMBL/GenBank/DDBJ whole genome shotgun (WGS) entry which is preliminary data.</text>
</comment>
<dbReference type="PROSITE" id="PS51257">
    <property type="entry name" value="PROKAR_LIPOPROTEIN"/>
    <property type="match status" value="1"/>
</dbReference>
<keyword evidence="3 4" id="KW-0998">Cell outer membrane</keyword>
<evidence type="ECO:0000256" key="5">
    <source>
        <dbReference type="SAM" id="MobiDB-lite"/>
    </source>
</evidence>
<keyword evidence="2 4" id="KW-0472">Membrane</keyword>
<protein>
    <recommendedName>
        <fullName evidence="4">Outer membrane protein assembly factor BamE</fullName>
    </recommendedName>
</protein>
<keyword evidence="4" id="KW-0449">Lipoprotein</keyword>
<evidence type="ECO:0000256" key="2">
    <source>
        <dbReference type="ARBA" id="ARBA00023136"/>
    </source>
</evidence>
<evidence type="ECO:0000313" key="7">
    <source>
        <dbReference type="EMBL" id="TCO71087.1"/>
    </source>
</evidence>
<evidence type="ECO:0000313" key="8">
    <source>
        <dbReference type="Proteomes" id="UP000294980"/>
    </source>
</evidence>
<dbReference type="Proteomes" id="UP000294980">
    <property type="component" value="Unassembled WGS sequence"/>
</dbReference>
<comment type="subcellular location">
    <subcellularLocation>
        <location evidence="4">Cell outer membrane</location>
        <topology evidence="4">Lipid-anchor</topology>
    </subcellularLocation>
</comment>
<dbReference type="PANTHER" id="PTHR37482">
    <property type="entry name" value="OUTER MEMBRANE PROTEIN ASSEMBLY FACTOR BAME"/>
    <property type="match status" value="1"/>
</dbReference>
<keyword evidence="1 4" id="KW-0732">Signal</keyword>
<proteinExistence type="inferred from homology"/>
<comment type="subunit">
    <text evidence="4">Part of the Bam complex.</text>
</comment>
<dbReference type="EMBL" id="SLWX01000023">
    <property type="protein sequence ID" value="TCO71087.1"/>
    <property type="molecule type" value="Genomic_DNA"/>
</dbReference>
<dbReference type="RefSeq" id="WP_240624466.1">
    <property type="nucleotide sequence ID" value="NZ_QQSW01000030.1"/>
</dbReference>
<gene>
    <name evidence="4" type="primary">bamE</name>
    <name evidence="7" type="ORF">EV688_12319</name>
</gene>
<dbReference type="InterPro" id="IPR026592">
    <property type="entry name" value="BamE"/>
</dbReference>
<dbReference type="Pfam" id="PF04355">
    <property type="entry name" value="BamE"/>
    <property type="match status" value="1"/>
</dbReference>
<accession>A0A4R2KFS0</accession>
<keyword evidence="4" id="KW-0564">Palmitate</keyword>
<dbReference type="GO" id="GO:1990063">
    <property type="term" value="C:Bam protein complex"/>
    <property type="evidence" value="ECO:0007669"/>
    <property type="project" value="TreeGrafter"/>
</dbReference>
<dbReference type="InterPro" id="IPR037873">
    <property type="entry name" value="BamE-like"/>
</dbReference>
<dbReference type="GO" id="GO:0051205">
    <property type="term" value="P:protein insertion into membrane"/>
    <property type="evidence" value="ECO:0007669"/>
    <property type="project" value="UniProtKB-UniRule"/>
</dbReference>
<sequence length="135" mass="15110">MRALLLSLLLISMTACGFIGFPGVYKINVEQGNIVTQEDVDKLEQGMTRRQVRFILGTPLIEDTFNRERWDYHYEITRGDRMLTQREFTVFFDGDRLKSVSGDYKPAWARGKGEATEDAGDDPAASPNSRSGGAG</sequence>
<evidence type="ECO:0000256" key="3">
    <source>
        <dbReference type="ARBA" id="ARBA00023237"/>
    </source>
</evidence>
<comment type="function">
    <text evidence="4">Part of the outer membrane protein assembly complex, which is involved in assembly and insertion of beta-barrel proteins into the outer membrane.</text>
</comment>
<evidence type="ECO:0000256" key="4">
    <source>
        <dbReference type="HAMAP-Rule" id="MF_00925"/>
    </source>
</evidence>
<dbReference type="AlphaFoldDB" id="A0A4R2KFS0"/>
<comment type="similarity">
    <text evidence="4">Belongs to the BamE family.</text>
</comment>
<evidence type="ECO:0000259" key="6">
    <source>
        <dbReference type="Pfam" id="PF04355"/>
    </source>
</evidence>
<name>A0A4R2KFS0_9GAMM</name>
<dbReference type="HAMAP" id="MF_00925">
    <property type="entry name" value="OM_assembly_BamE"/>
    <property type="match status" value="1"/>
</dbReference>
<keyword evidence="8" id="KW-1185">Reference proteome</keyword>
<dbReference type="GO" id="GO:0043165">
    <property type="term" value="P:Gram-negative-bacterium-type cell outer membrane assembly"/>
    <property type="evidence" value="ECO:0007669"/>
    <property type="project" value="UniProtKB-UniRule"/>
</dbReference>
<dbReference type="InterPro" id="IPR007450">
    <property type="entry name" value="BamE_dom"/>
</dbReference>
<feature type="domain" description="Outer membrane protein assembly factor BamE" evidence="6">
    <location>
        <begin position="32"/>
        <end position="100"/>
    </location>
</feature>